<dbReference type="AlphaFoldDB" id="A0A644ZXL2"/>
<comment type="caution">
    <text evidence="1">The sequence shown here is derived from an EMBL/GenBank/DDBJ whole genome shotgun (WGS) entry which is preliminary data.</text>
</comment>
<dbReference type="EMBL" id="VSSQ01010981">
    <property type="protein sequence ID" value="MPM45699.1"/>
    <property type="molecule type" value="Genomic_DNA"/>
</dbReference>
<reference evidence="1" key="1">
    <citation type="submission" date="2019-08" db="EMBL/GenBank/DDBJ databases">
        <authorList>
            <person name="Kucharzyk K."/>
            <person name="Murdoch R.W."/>
            <person name="Higgins S."/>
            <person name="Loffler F."/>
        </authorList>
    </citation>
    <scope>NUCLEOTIDE SEQUENCE</scope>
</reference>
<gene>
    <name evidence="1" type="ORF">SDC9_92390</name>
</gene>
<protein>
    <submittedName>
        <fullName evidence="1">Uncharacterized protein</fullName>
    </submittedName>
</protein>
<evidence type="ECO:0000313" key="1">
    <source>
        <dbReference type="EMBL" id="MPM45699.1"/>
    </source>
</evidence>
<proteinExistence type="predicted"/>
<name>A0A644ZXL2_9ZZZZ</name>
<organism evidence="1">
    <name type="scientific">bioreactor metagenome</name>
    <dbReference type="NCBI Taxonomy" id="1076179"/>
    <lineage>
        <taxon>unclassified sequences</taxon>
        <taxon>metagenomes</taxon>
        <taxon>ecological metagenomes</taxon>
    </lineage>
</organism>
<sequence>MCLVDHDQIERAEFTRLVIDALNPGDDYLFAGVTGLQSHRKNADPQFRTEFPDLVGVLFQKFPDVGDDQDPSVPSFNRVLCDLSQADSLAAAGRNYHARIRVLCPQVLIHGGDGFLLIGPQQKAHGIFSPAFPERIYCFGGGMDIISSSRTKHLPPSTGSPISSRIRLI</sequence>
<accession>A0A644ZXL2</accession>